<dbReference type="AlphaFoldDB" id="A0A5A7Q431"/>
<keyword evidence="4" id="KW-1185">Reference proteome</keyword>
<evidence type="ECO:0000313" key="3">
    <source>
        <dbReference type="EMBL" id="GER39899.1"/>
    </source>
</evidence>
<proteinExistence type="predicted"/>
<comment type="caution">
    <text evidence="3">The sequence shown here is derived from an EMBL/GenBank/DDBJ whole genome shotgun (WGS) entry which is preliminary data.</text>
</comment>
<feature type="compositionally biased region" description="Low complexity" evidence="1">
    <location>
        <begin position="27"/>
        <end position="45"/>
    </location>
</feature>
<dbReference type="PANTHER" id="PTHR34799">
    <property type="entry name" value="OS07G0656300 PROTEIN"/>
    <property type="match status" value="1"/>
</dbReference>
<evidence type="ECO:0000259" key="2">
    <source>
        <dbReference type="Pfam" id="PF25370"/>
    </source>
</evidence>
<evidence type="ECO:0000256" key="1">
    <source>
        <dbReference type="SAM" id="MobiDB-lite"/>
    </source>
</evidence>
<dbReference type="EMBL" id="BKCP01005772">
    <property type="protein sequence ID" value="GER39899.1"/>
    <property type="molecule type" value="Genomic_DNA"/>
</dbReference>
<evidence type="ECO:0000313" key="4">
    <source>
        <dbReference type="Proteomes" id="UP000325081"/>
    </source>
</evidence>
<reference evidence="4" key="1">
    <citation type="journal article" date="2019" name="Curr. Biol.">
        <title>Genome Sequence of Striga asiatica Provides Insight into the Evolution of Plant Parasitism.</title>
        <authorList>
            <person name="Yoshida S."/>
            <person name="Kim S."/>
            <person name="Wafula E.K."/>
            <person name="Tanskanen J."/>
            <person name="Kim Y.M."/>
            <person name="Honaas L."/>
            <person name="Yang Z."/>
            <person name="Spallek T."/>
            <person name="Conn C.E."/>
            <person name="Ichihashi Y."/>
            <person name="Cheong K."/>
            <person name="Cui S."/>
            <person name="Der J.P."/>
            <person name="Gundlach H."/>
            <person name="Jiao Y."/>
            <person name="Hori C."/>
            <person name="Ishida J.K."/>
            <person name="Kasahara H."/>
            <person name="Kiba T."/>
            <person name="Kim M.S."/>
            <person name="Koo N."/>
            <person name="Laohavisit A."/>
            <person name="Lee Y.H."/>
            <person name="Lumba S."/>
            <person name="McCourt P."/>
            <person name="Mortimer J.C."/>
            <person name="Mutuku J.M."/>
            <person name="Nomura T."/>
            <person name="Sasaki-Sekimoto Y."/>
            <person name="Seto Y."/>
            <person name="Wang Y."/>
            <person name="Wakatake T."/>
            <person name="Sakakibara H."/>
            <person name="Demura T."/>
            <person name="Yamaguchi S."/>
            <person name="Yoneyama K."/>
            <person name="Manabe R.I."/>
            <person name="Nelson D.C."/>
            <person name="Schulman A.H."/>
            <person name="Timko M.P."/>
            <person name="dePamphilis C.W."/>
            <person name="Choi D."/>
            <person name="Shirasu K."/>
        </authorList>
    </citation>
    <scope>NUCLEOTIDE SEQUENCE [LARGE SCALE GENOMIC DNA]</scope>
    <source>
        <strain evidence="4">cv. UVA1</strain>
    </source>
</reference>
<feature type="region of interest" description="Disordered" evidence="1">
    <location>
        <begin position="95"/>
        <end position="121"/>
    </location>
</feature>
<feature type="compositionally biased region" description="Low complexity" evidence="1">
    <location>
        <begin position="111"/>
        <end position="121"/>
    </location>
</feature>
<accession>A0A5A7Q431</accession>
<gene>
    <name evidence="3" type="ORF">STAS_16535</name>
</gene>
<dbReference type="PANTHER" id="PTHR34799:SF2">
    <property type="entry name" value="OS07G0656300 PROTEIN"/>
    <property type="match status" value="1"/>
</dbReference>
<organism evidence="3 4">
    <name type="scientific">Striga asiatica</name>
    <name type="common">Asiatic witchweed</name>
    <name type="synonym">Buchnera asiatica</name>
    <dbReference type="NCBI Taxonomy" id="4170"/>
    <lineage>
        <taxon>Eukaryota</taxon>
        <taxon>Viridiplantae</taxon>
        <taxon>Streptophyta</taxon>
        <taxon>Embryophyta</taxon>
        <taxon>Tracheophyta</taxon>
        <taxon>Spermatophyta</taxon>
        <taxon>Magnoliopsida</taxon>
        <taxon>eudicotyledons</taxon>
        <taxon>Gunneridae</taxon>
        <taxon>Pentapetalae</taxon>
        <taxon>asterids</taxon>
        <taxon>lamiids</taxon>
        <taxon>Lamiales</taxon>
        <taxon>Orobanchaceae</taxon>
        <taxon>Buchnereae</taxon>
        <taxon>Striga</taxon>
    </lineage>
</organism>
<feature type="domain" description="HTH three-helical bundle" evidence="2">
    <location>
        <begin position="157"/>
        <end position="196"/>
    </location>
</feature>
<dbReference type="Proteomes" id="UP000325081">
    <property type="component" value="Unassembled WGS sequence"/>
</dbReference>
<dbReference type="Pfam" id="PF25370">
    <property type="entry name" value="HTH_74"/>
    <property type="match status" value="1"/>
</dbReference>
<sequence length="221" mass="23369">MAAKTVEASFPSNLERTVVSSLLLLSKSESESSGSPESLGSSGFSTVKSTGGSAAAEACVDEESAPAQLLTVVTFVSESDDLEVKIVRKKRSETVCMSRSKKPKTSKAELTSPPSSSESVSGITSVEASCLSSSSSAQSFCRQTKCDDNRRRSVGTGHLGRKSTAILGVLSYRSASEVEIRHLLGDTPTTSKALRMLLKLQEVKRYGTGGRGDPYIYTIAN</sequence>
<protein>
    <submittedName>
        <fullName evidence="3">SU(VAR)3-9 homolog 9</fullName>
    </submittedName>
</protein>
<feature type="region of interest" description="Disordered" evidence="1">
    <location>
        <begin position="27"/>
        <end position="49"/>
    </location>
</feature>
<dbReference type="InterPro" id="IPR057523">
    <property type="entry name" value="HTH_74"/>
</dbReference>
<name>A0A5A7Q431_STRAF</name>
<dbReference type="OrthoDB" id="515857at2759"/>